<dbReference type="InterPro" id="IPR050950">
    <property type="entry name" value="HTH-type_LysR_regulators"/>
</dbReference>
<dbReference type="Gene3D" id="1.10.10.10">
    <property type="entry name" value="Winged helix-like DNA-binding domain superfamily/Winged helix DNA-binding domain"/>
    <property type="match status" value="1"/>
</dbReference>
<evidence type="ECO:0000256" key="6">
    <source>
        <dbReference type="ARBA" id="ARBA00056658"/>
    </source>
</evidence>
<dbReference type="InterPro" id="IPR005119">
    <property type="entry name" value="LysR_subst-bd"/>
</dbReference>
<sequence length="296" mass="31060">MELRQLEYFVAVAEEANFTRAAQRVHVAQPAVSAQVARLERELGQPLLDRARRQVRLTAAGAAVLPHAQAALAAVADARVAVEELAGLVRGCVVIGTVTAHNVDMPALLADFHAAHPGVEITLSTADSDRLVEGVRSGGFDLVIASVGADEVPDGLEVEVTTDEAIDAAVGLDDPWRDVESVPVTALAERSLIALPEGTGLRRRLGEAFASAGRTPRIAFEASTPQELADLAARGLGVAIVPQSVARHRADLHAVAITPELRGRLVLAWRAGGPVSPAARALIGMARERLRVTGDA</sequence>
<dbReference type="SUPFAM" id="SSF53850">
    <property type="entry name" value="Periplasmic binding protein-like II"/>
    <property type="match status" value="1"/>
</dbReference>
<dbReference type="PANTHER" id="PTHR30419">
    <property type="entry name" value="HTH-TYPE TRANSCRIPTIONAL REGULATOR YBHD"/>
    <property type="match status" value="1"/>
</dbReference>
<dbReference type="GO" id="GO:0005829">
    <property type="term" value="C:cytosol"/>
    <property type="evidence" value="ECO:0007669"/>
    <property type="project" value="TreeGrafter"/>
</dbReference>
<dbReference type="FunFam" id="1.10.10.10:FF:000001">
    <property type="entry name" value="LysR family transcriptional regulator"/>
    <property type="match status" value="1"/>
</dbReference>
<organism evidence="8 9">
    <name type="scientific">Mycolicibacterium litorale</name>
    <dbReference type="NCBI Taxonomy" id="758802"/>
    <lineage>
        <taxon>Bacteria</taxon>
        <taxon>Bacillati</taxon>
        <taxon>Actinomycetota</taxon>
        <taxon>Actinomycetes</taxon>
        <taxon>Mycobacteriales</taxon>
        <taxon>Mycobacteriaceae</taxon>
        <taxon>Mycolicibacterium</taxon>
    </lineage>
</organism>
<dbReference type="Gene3D" id="3.40.190.290">
    <property type="match status" value="1"/>
</dbReference>
<comment type="function">
    <text evidence="6">Required for the induction the katG gene for catalase. Involved in the response to hydrogen peroxide.</text>
</comment>
<evidence type="ECO:0000256" key="4">
    <source>
        <dbReference type="ARBA" id="ARBA00023163"/>
    </source>
</evidence>
<dbReference type="Proteomes" id="UP000466607">
    <property type="component" value="Chromosome"/>
</dbReference>
<evidence type="ECO:0000256" key="1">
    <source>
        <dbReference type="ARBA" id="ARBA00009437"/>
    </source>
</evidence>
<keyword evidence="9" id="KW-1185">Reference proteome</keyword>
<comment type="similarity">
    <text evidence="1">Belongs to the LysR transcriptional regulatory family.</text>
</comment>
<evidence type="ECO:0000256" key="3">
    <source>
        <dbReference type="ARBA" id="ARBA00023125"/>
    </source>
</evidence>
<keyword evidence="4" id="KW-0804">Transcription</keyword>
<keyword evidence="2" id="KW-0805">Transcription regulation</keyword>
<name>A0AAD1IQ15_9MYCO</name>
<dbReference type="PROSITE" id="PS50931">
    <property type="entry name" value="HTH_LYSR"/>
    <property type="match status" value="1"/>
</dbReference>
<accession>A0AAD1IQ15</accession>
<protein>
    <recommendedName>
        <fullName evidence="5">Probable hydrogen peroxide-inducible genes activator</fullName>
    </recommendedName>
</protein>
<dbReference type="EMBL" id="AP022586">
    <property type="protein sequence ID" value="BBY15663.1"/>
    <property type="molecule type" value="Genomic_DNA"/>
</dbReference>
<dbReference type="RefSeq" id="WP_134060504.1">
    <property type="nucleotide sequence ID" value="NZ_AP022586.1"/>
</dbReference>
<evidence type="ECO:0000313" key="9">
    <source>
        <dbReference type="Proteomes" id="UP000466607"/>
    </source>
</evidence>
<dbReference type="Pfam" id="PF03466">
    <property type="entry name" value="LysR_substrate"/>
    <property type="match status" value="1"/>
</dbReference>
<dbReference type="GO" id="GO:0003700">
    <property type="term" value="F:DNA-binding transcription factor activity"/>
    <property type="evidence" value="ECO:0007669"/>
    <property type="project" value="InterPro"/>
</dbReference>
<evidence type="ECO:0000259" key="7">
    <source>
        <dbReference type="PROSITE" id="PS50931"/>
    </source>
</evidence>
<keyword evidence="3" id="KW-0238">DNA-binding</keyword>
<reference evidence="8 9" key="1">
    <citation type="journal article" date="2019" name="Emerg. Microbes Infect.">
        <title>Comprehensive subspecies identification of 175 nontuberculous mycobacteria species based on 7547 genomic profiles.</title>
        <authorList>
            <person name="Matsumoto Y."/>
            <person name="Kinjo T."/>
            <person name="Motooka D."/>
            <person name="Nabeya D."/>
            <person name="Jung N."/>
            <person name="Uechi K."/>
            <person name="Horii T."/>
            <person name="Iida T."/>
            <person name="Fujita J."/>
            <person name="Nakamura S."/>
        </authorList>
    </citation>
    <scope>NUCLEOTIDE SEQUENCE [LARGE SCALE GENOMIC DNA]</scope>
    <source>
        <strain evidence="8 9">JCM 17423</strain>
    </source>
</reference>
<evidence type="ECO:0000313" key="8">
    <source>
        <dbReference type="EMBL" id="BBY15663.1"/>
    </source>
</evidence>
<dbReference type="InterPro" id="IPR000847">
    <property type="entry name" value="LysR_HTH_N"/>
</dbReference>
<dbReference type="PRINTS" id="PR00039">
    <property type="entry name" value="HTHLYSR"/>
</dbReference>
<gene>
    <name evidence="8" type="ORF">MLIT_12550</name>
</gene>
<evidence type="ECO:0000256" key="2">
    <source>
        <dbReference type="ARBA" id="ARBA00023015"/>
    </source>
</evidence>
<dbReference type="SUPFAM" id="SSF46785">
    <property type="entry name" value="Winged helix' DNA-binding domain"/>
    <property type="match status" value="1"/>
</dbReference>
<dbReference type="AlphaFoldDB" id="A0AAD1IQ15"/>
<dbReference type="InterPro" id="IPR036388">
    <property type="entry name" value="WH-like_DNA-bd_sf"/>
</dbReference>
<dbReference type="InterPro" id="IPR036390">
    <property type="entry name" value="WH_DNA-bd_sf"/>
</dbReference>
<proteinExistence type="inferred from homology"/>
<dbReference type="GO" id="GO:0003677">
    <property type="term" value="F:DNA binding"/>
    <property type="evidence" value="ECO:0007669"/>
    <property type="project" value="UniProtKB-KW"/>
</dbReference>
<dbReference type="Pfam" id="PF00126">
    <property type="entry name" value="HTH_1"/>
    <property type="match status" value="1"/>
</dbReference>
<feature type="domain" description="HTH lysR-type" evidence="7">
    <location>
        <begin position="1"/>
        <end position="58"/>
    </location>
</feature>
<evidence type="ECO:0000256" key="5">
    <source>
        <dbReference type="ARBA" id="ARBA00040885"/>
    </source>
</evidence>